<keyword evidence="3" id="KW-1185">Reference proteome</keyword>
<sequence length="78" mass="8270">MVGMHSESTERSQRTPVGLITAGVVFAIGIVAVVVLFLTPVVADGSTAPTFVYLLTMCAPLGFVLGLIFAFRSAREIR</sequence>
<dbReference type="STRING" id="1075090.GOAMR_52_00250"/>
<protein>
    <recommendedName>
        <fullName evidence="4">Integral membrane protein</fullName>
    </recommendedName>
</protein>
<evidence type="ECO:0000313" key="2">
    <source>
        <dbReference type="EMBL" id="GAB06428.1"/>
    </source>
</evidence>
<evidence type="ECO:0008006" key="4">
    <source>
        <dbReference type="Google" id="ProtNLM"/>
    </source>
</evidence>
<keyword evidence="1" id="KW-1133">Transmembrane helix</keyword>
<proteinExistence type="predicted"/>
<comment type="caution">
    <text evidence="2">The sequence shown here is derived from an EMBL/GenBank/DDBJ whole genome shotgun (WGS) entry which is preliminary data.</text>
</comment>
<dbReference type="EMBL" id="BAED01000052">
    <property type="protein sequence ID" value="GAB06428.1"/>
    <property type="molecule type" value="Genomic_DNA"/>
</dbReference>
<keyword evidence="1" id="KW-0812">Transmembrane</keyword>
<evidence type="ECO:0000256" key="1">
    <source>
        <dbReference type="SAM" id="Phobius"/>
    </source>
</evidence>
<dbReference type="AlphaFoldDB" id="G7GS64"/>
<feature type="transmembrane region" description="Helical" evidence="1">
    <location>
        <begin position="51"/>
        <end position="71"/>
    </location>
</feature>
<organism evidence="2 3">
    <name type="scientific">Gordonia amarae NBRC 15530</name>
    <dbReference type="NCBI Taxonomy" id="1075090"/>
    <lineage>
        <taxon>Bacteria</taxon>
        <taxon>Bacillati</taxon>
        <taxon>Actinomycetota</taxon>
        <taxon>Actinomycetes</taxon>
        <taxon>Mycobacteriales</taxon>
        <taxon>Gordoniaceae</taxon>
        <taxon>Gordonia</taxon>
    </lineage>
</organism>
<keyword evidence="1" id="KW-0472">Membrane</keyword>
<dbReference type="Proteomes" id="UP000006023">
    <property type="component" value="Unassembled WGS sequence"/>
</dbReference>
<gene>
    <name evidence="2" type="ORF">GOAMR_52_00250</name>
</gene>
<name>G7GS64_9ACTN</name>
<evidence type="ECO:0000313" key="3">
    <source>
        <dbReference type="Proteomes" id="UP000006023"/>
    </source>
</evidence>
<feature type="transmembrane region" description="Helical" evidence="1">
    <location>
        <begin position="17"/>
        <end position="39"/>
    </location>
</feature>
<dbReference type="eggNOG" id="ENOG5034A9S">
    <property type="taxonomic scope" value="Bacteria"/>
</dbReference>
<accession>G7GS64</accession>
<reference evidence="2 3" key="1">
    <citation type="submission" date="2011-11" db="EMBL/GenBank/DDBJ databases">
        <title>Whole genome shotgun sequence of Gordonia amarae NBRC 15530.</title>
        <authorList>
            <person name="Takarada H."/>
            <person name="Hosoyama A."/>
            <person name="Tsuchikane K."/>
            <person name="Katsumata H."/>
            <person name="Yamazaki S."/>
            <person name="Fujita N."/>
        </authorList>
    </citation>
    <scope>NUCLEOTIDE SEQUENCE [LARGE SCALE GENOMIC DNA]</scope>
    <source>
        <strain evidence="2 3">NBRC 15530</strain>
    </source>
</reference>